<dbReference type="RefSeq" id="WP_311071071.1">
    <property type="nucleotide sequence ID" value="NZ_CP134494.1"/>
</dbReference>
<sequence length="198" mass="23291">MIKNGSYYLDIENKVSLRFTFRSENKEIGGIISANKLKKFSLNNSGNRLPKGKVTLAWDNHQPAEVFCLDTLIRNITHTAINDVKPLIQAIYRIHNRKHNEVSIQKFYFSTLFPDDILMESEVSIKIDNFNNLYETYYGRVKCHFINAETGNKEKWDEINTEWSKLSSATFTEAVEEMKQRIEQIKVQELEKRFCWLE</sequence>
<dbReference type="EMBL" id="CP134494">
    <property type="protein sequence ID" value="WNF21333.1"/>
    <property type="molecule type" value="Genomic_DNA"/>
</dbReference>
<reference evidence="1 2" key="1">
    <citation type="submission" date="2023-09" db="EMBL/GenBank/DDBJ databases">
        <title>Microbial mechanism of fulvic acid promoting antimony reduction mineralization in rice fields.</title>
        <authorList>
            <person name="Chen G."/>
            <person name="Lan J."/>
        </authorList>
    </citation>
    <scope>NUCLEOTIDE SEQUENCE [LARGE SCALE GENOMIC DNA]</scope>
    <source>
        <strain evidence="1 2">PS1</strain>
    </source>
</reference>
<gene>
    <name evidence="1" type="ORF">RH061_14125</name>
</gene>
<keyword evidence="2" id="KW-1185">Reference proteome</keyword>
<accession>A0ABY9VCI7</accession>
<evidence type="ECO:0000313" key="2">
    <source>
        <dbReference type="Proteomes" id="UP001303324"/>
    </source>
</evidence>
<evidence type="ECO:0008006" key="3">
    <source>
        <dbReference type="Google" id="ProtNLM"/>
    </source>
</evidence>
<protein>
    <recommendedName>
        <fullName evidence="3">DUF2441 domain-containing protein</fullName>
    </recommendedName>
</protein>
<dbReference type="Proteomes" id="UP001303324">
    <property type="component" value="Chromosome"/>
</dbReference>
<evidence type="ECO:0000313" key="1">
    <source>
        <dbReference type="EMBL" id="WNF21333.1"/>
    </source>
</evidence>
<name>A0ABY9VCI7_9BACI</name>
<proteinExistence type="predicted"/>
<organism evidence="1 2">
    <name type="scientific">Mesobacillus jeotgali</name>
    <dbReference type="NCBI Taxonomy" id="129985"/>
    <lineage>
        <taxon>Bacteria</taxon>
        <taxon>Bacillati</taxon>
        <taxon>Bacillota</taxon>
        <taxon>Bacilli</taxon>
        <taxon>Bacillales</taxon>
        <taxon>Bacillaceae</taxon>
        <taxon>Mesobacillus</taxon>
    </lineage>
</organism>